<feature type="transmembrane region" description="Helical" evidence="2">
    <location>
        <begin position="193"/>
        <end position="216"/>
    </location>
</feature>
<dbReference type="Proteomes" id="UP000269721">
    <property type="component" value="Unassembled WGS sequence"/>
</dbReference>
<reference evidence="4" key="1">
    <citation type="journal article" date="2018" name="Nat. Microbiol.">
        <title>Leveraging single-cell genomics to expand the fungal tree of life.</title>
        <authorList>
            <person name="Ahrendt S.R."/>
            <person name="Quandt C.A."/>
            <person name="Ciobanu D."/>
            <person name="Clum A."/>
            <person name="Salamov A."/>
            <person name="Andreopoulos B."/>
            <person name="Cheng J.F."/>
            <person name="Woyke T."/>
            <person name="Pelin A."/>
            <person name="Henrissat B."/>
            <person name="Reynolds N.K."/>
            <person name="Benny G.L."/>
            <person name="Smith M.E."/>
            <person name="James T.Y."/>
            <person name="Grigoriev I.V."/>
        </authorList>
    </citation>
    <scope>NUCLEOTIDE SEQUENCE [LARGE SCALE GENOMIC DNA]</scope>
</reference>
<protein>
    <submittedName>
        <fullName evidence="3">Uncharacterized protein</fullName>
    </submittedName>
</protein>
<keyword evidence="2" id="KW-0812">Transmembrane</keyword>
<proteinExistence type="predicted"/>
<accession>A0A4P9W832</accession>
<name>A0A4P9W832_9FUNG</name>
<dbReference type="EMBL" id="KZ997311">
    <property type="protein sequence ID" value="RKO87585.1"/>
    <property type="molecule type" value="Genomic_DNA"/>
</dbReference>
<organism evidence="3 4">
    <name type="scientific">Blyttiomyces helicus</name>
    <dbReference type="NCBI Taxonomy" id="388810"/>
    <lineage>
        <taxon>Eukaryota</taxon>
        <taxon>Fungi</taxon>
        <taxon>Fungi incertae sedis</taxon>
        <taxon>Chytridiomycota</taxon>
        <taxon>Chytridiomycota incertae sedis</taxon>
        <taxon>Chytridiomycetes</taxon>
        <taxon>Chytridiomycetes incertae sedis</taxon>
        <taxon>Blyttiomyces</taxon>
    </lineage>
</organism>
<evidence type="ECO:0000256" key="1">
    <source>
        <dbReference type="SAM" id="MobiDB-lite"/>
    </source>
</evidence>
<sequence>MRNSPSTRWPLFDGSSASYPFSTWKARTRLDLEREDLWYGVVVPNPDLESGNHDPSAPADWTTPYDPVNSPHSDLAPLLTPPAPSPSGWTTDRKQLTRAFGLMADTLAPSVFRQVETVDSPRALWARLADLFERSADPLLDAFAEQEGSSDDTLLSYTVTGLRNADAASGGGEVRVFRKFRGGKERVVRGWKAIVIIVAVSVIFGAGVVTVGRVVWGVLNWAFAR</sequence>
<keyword evidence="2" id="KW-0472">Membrane</keyword>
<keyword evidence="4" id="KW-1185">Reference proteome</keyword>
<evidence type="ECO:0000313" key="3">
    <source>
        <dbReference type="EMBL" id="RKO87585.1"/>
    </source>
</evidence>
<keyword evidence="2" id="KW-1133">Transmembrane helix</keyword>
<dbReference type="AlphaFoldDB" id="A0A4P9W832"/>
<feature type="region of interest" description="Disordered" evidence="1">
    <location>
        <begin position="45"/>
        <end position="76"/>
    </location>
</feature>
<evidence type="ECO:0000313" key="4">
    <source>
        <dbReference type="Proteomes" id="UP000269721"/>
    </source>
</evidence>
<evidence type="ECO:0000256" key="2">
    <source>
        <dbReference type="SAM" id="Phobius"/>
    </source>
</evidence>
<gene>
    <name evidence="3" type="ORF">BDK51DRAFT_48738</name>
</gene>